<dbReference type="Pfam" id="PF15793">
    <property type="entry name" value="SHLD2_C"/>
    <property type="match status" value="1"/>
</dbReference>
<dbReference type="Pfam" id="PF21669">
    <property type="entry name" value="SHLD2_OB1"/>
    <property type="match status" value="1"/>
</dbReference>
<dbReference type="InterPro" id="IPR053944">
    <property type="entry name" value="SHLD2_OB2"/>
</dbReference>
<sequence>MSKVPQIHMFFGAPILPASLKKSEEETFSTAAAETWRKLIFSLPKGTSNFCCRKSRCLAHAEHQTSNSAMLTSQSEDHSIAKFAEKCGLADAFVAECAADSRDIQSFKKETIETSEHADNTFFTHCDKSTQNYMSHLVYQPLPCDVKTGEQQNKESEDEGGASFMIHNQLDTSSLVSSTKEISRNVTSMAQDNKPSDFEPDHHQLVSQYLEFFCPTIIKASKTKKPLDGYSSHDVSTDTEFLSTLTFSQVALLSGRYAVGQNEIQGKPSKLKGNELKEPCRENEVATDPFIQLNENGGTFAEINCRQNYDNSPELFDSDSTLKDSSSLRGASFQENANLPAGVFHALDAKFNNELSFTEPCKKEIPCSQGVHSAESFQASKNNLPLTNFIAENQQQSKKAKLICSPVCPIPQIKKLRISGAKKVLKHLSLLKDCLCKDQKYTILVTVLHPCHIKEIQIKPGTKWSSNVPIATVVVFDQSEIQRKVVLWRKAAFWSLTVFPGDIVLFKDVIIYENIWVGEMMLQSTFTTQLMNLGSCSTINLNECSHIVDVTILQDLLAYVSSKHAYLQAIPQRQTQTLNNIQHVLLDKLKPDTLVHSIVKIVSIAVLTESAYNFKGESERKIILTVEQVKDQHCNLVLWGALTAHYPQLQRKRDHLWEFKYLFSKHNPVSGELELHTTPWSVLECLFDDDIRAVEFRKMFEIDIKPLMNVTVLAAHLEKKSSGKILIIIWGVPPFIFISVVFDANTSLQQIFSSLALITYVGCAKCGLELQTDDNKIFKQCISCLPFNQVEVFYRPALMNVEDEGYEISIRVVSELMKKMFLNIPAAWLNKAVEPSLDTTYGMIVADLCRSLLTGTRASYLLTIRSHFILDENSYPLEKEFSLLGFHLNL</sequence>
<keyword evidence="5" id="KW-1185">Reference proteome</keyword>
<reference evidence="4" key="1">
    <citation type="submission" date="2025-08" db="UniProtKB">
        <authorList>
            <consortium name="Ensembl"/>
        </authorList>
    </citation>
    <scope>IDENTIFICATION</scope>
</reference>
<name>A0A8D2KWM3_VARKO</name>
<feature type="domain" description="Shieldin complex subunit 2 second OB fold" evidence="3">
    <location>
        <begin position="590"/>
        <end position="671"/>
    </location>
</feature>
<dbReference type="GO" id="GO:0010569">
    <property type="term" value="P:regulation of double-strand break repair via homologous recombination"/>
    <property type="evidence" value="ECO:0007669"/>
    <property type="project" value="TreeGrafter"/>
</dbReference>
<dbReference type="PANTHER" id="PTHR14495:SF2">
    <property type="entry name" value="SHIELDIN COMPLEX SUBUNIT 2"/>
    <property type="match status" value="1"/>
</dbReference>
<organism evidence="4 5">
    <name type="scientific">Varanus komodoensis</name>
    <name type="common">Komodo dragon</name>
    <dbReference type="NCBI Taxonomy" id="61221"/>
    <lineage>
        <taxon>Eukaryota</taxon>
        <taxon>Metazoa</taxon>
        <taxon>Chordata</taxon>
        <taxon>Craniata</taxon>
        <taxon>Vertebrata</taxon>
        <taxon>Euteleostomi</taxon>
        <taxon>Lepidosauria</taxon>
        <taxon>Squamata</taxon>
        <taxon>Bifurcata</taxon>
        <taxon>Unidentata</taxon>
        <taxon>Episquamata</taxon>
        <taxon>Toxicofera</taxon>
        <taxon>Anguimorpha</taxon>
        <taxon>Paleoanguimorpha</taxon>
        <taxon>Varanoidea</taxon>
        <taxon>Varanidae</taxon>
        <taxon>Varanus</taxon>
    </lineage>
</organism>
<accession>A0A8D2KWM3</accession>
<evidence type="ECO:0000259" key="2">
    <source>
        <dbReference type="Pfam" id="PF21669"/>
    </source>
</evidence>
<dbReference type="GO" id="GO:0005634">
    <property type="term" value="C:nucleus"/>
    <property type="evidence" value="ECO:0007669"/>
    <property type="project" value="TreeGrafter"/>
</dbReference>
<dbReference type="AlphaFoldDB" id="A0A8D2KWM3"/>
<dbReference type="Ensembl" id="ENSVKKT00000013050.1">
    <property type="protein sequence ID" value="ENSVKKP00000012744.1"/>
    <property type="gene ID" value="ENSVKKG00000008839.1"/>
</dbReference>
<proteinExistence type="predicted"/>
<dbReference type="GO" id="GO:0035861">
    <property type="term" value="C:site of double-strand break"/>
    <property type="evidence" value="ECO:0007669"/>
    <property type="project" value="TreeGrafter"/>
</dbReference>
<dbReference type="Proteomes" id="UP000694545">
    <property type="component" value="Unplaced"/>
</dbReference>
<dbReference type="InterPro" id="IPR029715">
    <property type="entry name" value="FAM35A"/>
</dbReference>
<reference evidence="4" key="2">
    <citation type="submission" date="2025-09" db="UniProtKB">
        <authorList>
            <consortium name="Ensembl"/>
        </authorList>
    </citation>
    <scope>IDENTIFICATION</scope>
</reference>
<evidence type="ECO:0000313" key="5">
    <source>
        <dbReference type="Proteomes" id="UP000694545"/>
    </source>
</evidence>
<evidence type="ECO:0000259" key="3">
    <source>
        <dbReference type="Pfam" id="PF22779"/>
    </source>
</evidence>
<evidence type="ECO:0000259" key="1">
    <source>
        <dbReference type="Pfam" id="PF15793"/>
    </source>
</evidence>
<dbReference type="Pfam" id="PF22779">
    <property type="entry name" value="OB_SHLD2_2nd"/>
    <property type="match status" value="1"/>
</dbReference>
<feature type="domain" description="Shieldin complex subunit 2 first OB fold" evidence="2">
    <location>
        <begin position="422"/>
        <end position="558"/>
    </location>
</feature>
<feature type="domain" description="Shieldin complex subunit 2 C-terminal" evidence="1">
    <location>
        <begin position="740"/>
        <end position="887"/>
    </location>
</feature>
<protein>
    <submittedName>
        <fullName evidence="4">Shieldin complex subunit 2</fullName>
    </submittedName>
</protein>
<evidence type="ECO:0000313" key="4">
    <source>
        <dbReference type="Ensembl" id="ENSVKKP00000012744.1"/>
    </source>
</evidence>
<dbReference type="InterPro" id="IPR031589">
    <property type="entry name" value="SHLD2_C"/>
</dbReference>
<dbReference type="PANTHER" id="PTHR14495">
    <property type="entry name" value="SHIELDIN COMPLEX SUBUNIT 2"/>
    <property type="match status" value="1"/>
</dbReference>
<dbReference type="OMA" id="VNCEAIS"/>
<dbReference type="InterPro" id="IPR049507">
    <property type="entry name" value="SHLD2_OB1"/>
</dbReference>